<keyword evidence="3 18" id="KW-0812">Transmembrane</keyword>
<dbReference type="PROSITE" id="PS50089">
    <property type="entry name" value="ZF_RING_2"/>
    <property type="match status" value="1"/>
</dbReference>
<keyword evidence="11" id="KW-1015">Disulfide bond</keyword>
<dbReference type="Pfam" id="PF13639">
    <property type="entry name" value="zf-RING_2"/>
    <property type="match status" value="1"/>
</dbReference>
<dbReference type="SUPFAM" id="SSF57850">
    <property type="entry name" value="RING/U-box"/>
    <property type="match status" value="1"/>
</dbReference>
<accession>A0A2Z7DE18</accession>
<evidence type="ECO:0000256" key="16">
    <source>
        <dbReference type="PROSITE-ProRule" id="PRU00175"/>
    </source>
</evidence>
<evidence type="ECO:0000313" key="21">
    <source>
        <dbReference type="Proteomes" id="UP000250235"/>
    </source>
</evidence>
<evidence type="ECO:0000256" key="8">
    <source>
        <dbReference type="ARBA" id="ARBA00022927"/>
    </source>
</evidence>
<evidence type="ECO:0000259" key="19">
    <source>
        <dbReference type="PROSITE" id="PS50089"/>
    </source>
</evidence>
<evidence type="ECO:0000256" key="12">
    <source>
        <dbReference type="ARBA" id="ARBA00023180"/>
    </source>
</evidence>
<reference evidence="20 21" key="1">
    <citation type="journal article" date="2015" name="Proc. Natl. Acad. Sci. U.S.A.">
        <title>The resurrection genome of Boea hygrometrica: A blueprint for survival of dehydration.</title>
        <authorList>
            <person name="Xiao L."/>
            <person name="Yang G."/>
            <person name="Zhang L."/>
            <person name="Yang X."/>
            <person name="Zhao S."/>
            <person name="Ji Z."/>
            <person name="Zhou Q."/>
            <person name="Hu M."/>
            <person name="Wang Y."/>
            <person name="Chen M."/>
            <person name="Xu Y."/>
            <person name="Jin H."/>
            <person name="Xiao X."/>
            <person name="Hu G."/>
            <person name="Bao F."/>
            <person name="Hu Y."/>
            <person name="Wan P."/>
            <person name="Li L."/>
            <person name="Deng X."/>
            <person name="Kuang T."/>
            <person name="Xiang C."/>
            <person name="Zhu J.K."/>
            <person name="Oliver M.J."/>
            <person name="He Y."/>
        </authorList>
    </citation>
    <scope>NUCLEOTIDE SEQUENCE [LARGE SCALE GENOMIC DNA]</scope>
    <source>
        <strain evidence="21">cv. XS01</strain>
    </source>
</reference>
<dbReference type="GO" id="GO:0008270">
    <property type="term" value="F:zinc ion binding"/>
    <property type="evidence" value="ECO:0007669"/>
    <property type="project" value="UniProtKB-KW"/>
</dbReference>
<keyword evidence="4" id="KW-0479">Metal-binding</keyword>
<dbReference type="OrthoDB" id="8062037at2759"/>
<keyword evidence="8" id="KW-0653">Protein transport</keyword>
<dbReference type="InterPro" id="IPR001841">
    <property type="entry name" value="Znf_RING"/>
</dbReference>
<feature type="region of interest" description="Disordered" evidence="17">
    <location>
        <begin position="309"/>
        <end position="331"/>
    </location>
</feature>
<dbReference type="InterPro" id="IPR003137">
    <property type="entry name" value="PA_domain"/>
</dbReference>
<evidence type="ECO:0000256" key="2">
    <source>
        <dbReference type="ARBA" id="ARBA00022554"/>
    </source>
</evidence>
<keyword evidence="10 18" id="KW-0472">Membrane</keyword>
<keyword evidence="1" id="KW-0813">Transport</keyword>
<feature type="compositionally biased region" description="Polar residues" evidence="17">
    <location>
        <begin position="379"/>
        <end position="393"/>
    </location>
</feature>
<sequence>MLSNWCYLILACVNEPFSEVSFFFLISAPLVKGSGKCGVLYAADPLDACFPLTNKVISRWNDHRSPFVLIIRGGCSFEDKVRAAQAAGFRAAIVYDNENRALIAMAGHSIGINIPAVFVSKTSGETLRDYANIPDMELWIVPSFQNTAWSIMGISFISLLAMCAVVVSCFFFRRHRIRRRERPRAPRVQEFNGMSSRLVKAMPSVVFTAQLDDNCTSKACTICLEDYSVGEKLRILPCCHKFHAKCVDTWLTTWRTFCPICKRDARSHEGNPPSSESTPLLSALVSASPLLSSYTSSLASAPATEFGLSSPLPPTLSHTQPPSETHSNQLHQQNTAQIVLNLSSGRSYISFTGNYPIPPLSSRYPSPYSPGNGSHIDYMNQSPLASTQSLTQC</sequence>
<dbReference type="GO" id="GO:0012505">
    <property type="term" value="C:endomembrane system"/>
    <property type="evidence" value="ECO:0007669"/>
    <property type="project" value="UniProtKB-SubCell"/>
</dbReference>
<dbReference type="Proteomes" id="UP000250235">
    <property type="component" value="Unassembled WGS sequence"/>
</dbReference>
<keyword evidence="21" id="KW-1185">Reference proteome</keyword>
<evidence type="ECO:0000256" key="15">
    <source>
        <dbReference type="ARBA" id="ARBA00060484"/>
    </source>
</evidence>
<keyword evidence="12" id="KW-0325">Glycoprotein</keyword>
<feature type="domain" description="RING-type" evidence="19">
    <location>
        <begin position="220"/>
        <end position="262"/>
    </location>
</feature>
<dbReference type="PANTHER" id="PTHR47168">
    <property type="entry name" value="RING ZINC FINGER DOMAIN SUPERFAMILY PROTEIN-RELATED"/>
    <property type="match status" value="1"/>
</dbReference>
<evidence type="ECO:0000256" key="10">
    <source>
        <dbReference type="ARBA" id="ARBA00023136"/>
    </source>
</evidence>
<evidence type="ECO:0000256" key="11">
    <source>
        <dbReference type="ARBA" id="ARBA00023157"/>
    </source>
</evidence>
<dbReference type="SUPFAM" id="SSF52025">
    <property type="entry name" value="PA domain"/>
    <property type="match status" value="1"/>
</dbReference>
<name>A0A2Z7DE18_9LAMI</name>
<evidence type="ECO:0000256" key="4">
    <source>
        <dbReference type="ARBA" id="ARBA00022723"/>
    </source>
</evidence>
<dbReference type="InterPro" id="IPR051653">
    <property type="entry name" value="E3_ligase_sorting_rcpt"/>
</dbReference>
<keyword evidence="5" id="KW-0732">Signal</keyword>
<evidence type="ECO:0000256" key="17">
    <source>
        <dbReference type="SAM" id="MobiDB-lite"/>
    </source>
</evidence>
<evidence type="ECO:0000256" key="1">
    <source>
        <dbReference type="ARBA" id="ARBA00022448"/>
    </source>
</evidence>
<proteinExistence type="predicted"/>
<evidence type="ECO:0000256" key="14">
    <source>
        <dbReference type="ARBA" id="ARBA00046288"/>
    </source>
</evidence>
<evidence type="ECO:0000256" key="3">
    <source>
        <dbReference type="ARBA" id="ARBA00022692"/>
    </source>
</evidence>
<dbReference type="GO" id="GO:0032586">
    <property type="term" value="C:protein storage vacuole membrane"/>
    <property type="evidence" value="ECO:0007669"/>
    <property type="project" value="UniProtKB-SubCell"/>
</dbReference>
<keyword evidence="6 16" id="KW-0863">Zinc-finger</keyword>
<feature type="transmembrane region" description="Helical" evidence="18">
    <location>
        <begin position="148"/>
        <end position="172"/>
    </location>
</feature>
<dbReference type="AlphaFoldDB" id="A0A2Z7DE18"/>
<organism evidence="20 21">
    <name type="scientific">Dorcoceras hygrometricum</name>
    <dbReference type="NCBI Taxonomy" id="472368"/>
    <lineage>
        <taxon>Eukaryota</taxon>
        <taxon>Viridiplantae</taxon>
        <taxon>Streptophyta</taxon>
        <taxon>Embryophyta</taxon>
        <taxon>Tracheophyta</taxon>
        <taxon>Spermatophyta</taxon>
        <taxon>Magnoliopsida</taxon>
        <taxon>eudicotyledons</taxon>
        <taxon>Gunneridae</taxon>
        <taxon>Pentapetalae</taxon>
        <taxon>asterids</taxon>
        <taxon>lamiids</taxon>
        <taxon>Lamiales</taxon>
        <taxon>Gesneriaceae</taxon>
        <taxon>Didymocarpoideae</taxon>
        <taxon>Trichosporeae</taxon>
        <taxon>Loxocarpinae</taxon>
        <taxon>Dorcoceras</taxon>
    </lineage>
</organism>
<keyword evidence="7" id="KW-0862">Zinc</keyword>
<evidence type="ECO:0000256" key="9">
    <source>
        <dbReference type="ARBA" id="ARBA00022989"/>
    </source>
</evidence>
<protein>
    <recommendedName>
        <fullName evidence="19">RING-type domain-containing protein</fullName>
    </recommendedName>
</protein>
<dbReference type="FunFam" id="3.30.40.10:FF:000276">
    <property type="entry name" value="Receptor homology region transmembrane domain-and RING domain-containing protein 2"/>
    <property type="match status" value="1"/>
</dbReference>
<dbReference type="PANTHER" id="PTHR47168:SF5">
    <property type="entry name" value="RING-TYPE DOMAIN-CONTAINING PROTEIN"/>
    <property type="match status" value="1"/>
</dbReference>
<evidence type="ECO:0000256" key="13">
    <source>
        <dbReference type="ARBA" id="ARBA00037435"/>
    </source>
</evidence>
<comment type="function">
    <text evidence="13">Involved in the trafficking of vacuolar proteins. May function as a sorting receptor for protein trafficking to the protein storage vacuole (PSV).</text>
</comment>
<evidence type="ECO:0000256" key="7">
    <source>
        <dbReference type="ARBA" id="ARBA00022833"/>
    </source>
</evidence>
<dbReference type="InterPro" id="IPR046450">
    <property type="entry name" value="PA_dom_sf"/>
</dbReference>
<keyword evidence="9 18" id="KW-1133">Transmembrane helix</keyword>
<dbReference type="InterPro" id="IPR013083">
    <property type="entry name" value="Znf_RING/FYVE/PHD"/>
</dbReference>
<dbReference type="Pfam" id="PF02225">
    <property type="entry name" value="PA"/>
    <property type="match status" value="1"/>
</dbReference>
<evidence type="ECO:0000256" key="5">
    <source>
        <dbReference type="ARBA" id="ARBA00022729"/>
    </source>
</evidence>
<keyword evidence="2" id="KW-0926">Vacuole</keyword>
<evidence type="ECO:0000256" key="6">
    <source>
        <dbReference type="ARBA" id="ARBA00022771"/>
    </source>
</evidence>
<comment type="subcellular location">
    <subcellularLocation>
        <location evidence="14">Endomembrane system</location>
        <topology evidence="14">Single-pass type I membrane protein</topology>
    </subcellularLocation>
    <subcellularLocation>
        <location evidence="15">Protein storage vacuole membrane</location>
    </subcellularLocation>
</comment>
<dbReference type="Gene3D" id="3.50.30.30">
    <property type="match status" value="1"/>
</dbReference>
<feature type="region of interest" description="Disordered" evidence="17">
    <location>
        <begin position="366"/>
        <end position="393"/>
    </location>
</feature>
<dbReference type="EMBL" id="KQ987720">
    <property type="protein sequence ID" value="KZV57066.1"/>
    <property type="molecule type" value="Genomic_DNA"/>
</dbReference>
<dbReference type="SMART" id="SM00184">
    <property type="entry name" value="RING"/>
    <property type="match status" value="1"/>
</dbReference>
<evidence type="ECO:0000256" key="18">
    <source>
        <dbReference type="SAM" id="Phobius"/>
    </source>
</evidence>
<gene>
    <name evidence="20" type="ORF">F511_05940</name>
</gene>
<feature type="compositionally biased region" description="Polar residues" evidence="17">
    <location>
        <begin position="316"/>
        <end position="331"/>
    </location>
</feature>
<evidence type="ECO:0000313" key="20">
    <source>
        <dbReference type="EMBL" id="KZV57066.1"/>
    </source>
</evidence>
<dbReference type="Gene3D" id="3.30.40.10">
    <property type="entry name" value="Zinc/RING finger domain, C3HC4 (zinc finger)"/>
    <property type="match status" value="1"/>
</dbReference>
<dbReference type="FunFam" id="3.50.30.30:FF:000020">
    <property type="entry name" value="Receptor homology region transmembrane domain-and RING domain-containing protein 2"/>
    <property type="match status" value="1"/>
</dbReference>
<dbReference type="GO" id="GO:0015031">
    <property type="term" value="P:protein transport"/>
    <property type="evidence" value="ECO:0007669"/>
    <property type="project" value="UniProtKB-KW"/>
</dbReference>